<proteinExistence type="inferred from homology"/>
<dbReference type="GO" id="GO:0005737">
    <property type="term" value="C:cytoplasm"/>
    <property type="evidence" value="ECO:0000318"/>
    <property type="project" value="GO_Central"/>
</dbReference>
<evidence type="ECO:0000256" key="2">
    <source>
        <dbReference type="ARBA" id="ARBA00022527"/>
    </source>
</evidence>
<dbReference type="PaxDb" id="3218-PP1S68_168V6.1"/>
<dbReference type="EMBL" id="ABEU02000017">
    <property type="protein sequence ID" value="PNR36652.1"/>
    <property type="molecule type" value="Genomic_DNA"/>
</dbReference>
<dbReference type="EnsemblPlants" id="Pp3c17_22790V3.1">
    <property type="protein sequence ID" value="Pp3c17_22790V3.1"/>
    <property type="gene ID" value="Pp3c17_22790"/>
</dbReference>
<keyword evidence="4" id="KW-0547">Nucleotide-binding</keyword>
<reference evidence="8 10" key="1">
    <citation type="journal article" date="2008" name="Science">
        <title>The Physcomitrella genome reveals evolutionary insights into the conquest of land by plants.</title>
        <authorList>
            <person name="Rensing S."/>
            <person name="Lang D."/>
            <person name="Zimmer A."/>
            <person name="Terry A."/>
            <person name="Salamov A."/>
            <person name="Shapiro H."/>
            <person name="Nishiyama T."/>
            <person name="Perroud P.-F."/>
            <person name="Lindquist E."/>
            <person name="Kamisugi Y."/>
            <person name="Tanahashi T."/>
            <person name="Sakakibara K."/>
            <person name="Fujita T."/>
            <person name="Oishi K."/>
            <person name="Shin-I T."/>
            <person name="Kuroki Y."/>
            <person name="Toyoda A."/>
            <person name="Suzuki Y."/>
            <person name="Hashimoto A."/>
            <person name="Yamaguchi K."/>
            <person name="Sugano A."/>
            <person name="Kohara Y."/>
            <person name="Fujiyama A."/>
            <person name="Anterola A."/>
            <person name="Aoki S."/>
            <person name="Ashton N."/>
            <person name="Barbazuk W.B."/>
            <person name="Barker E."/>
            <person name="Bennetzen J."/>
            <person name="Bezanilla M."/>
            <person name="Blankenship R."/>
            <person name="Cho S.H."/>
            <person name="Dutcher S."/>
            <person name="Estelle M."/>
            <person name="Fawcett J.A."/>
            <person name="Gundlach H."/>
            <person name="Hanada K."/>
            <person name="Heyl A."/>
            <person name="Hicks K.A."/>
            <person name="Hugh J."/>
            <person name="Lohr M."/>
            <person name="Mayer K."/>
            <person name="Melkozernov A."/>
            <person name="Murata T."/>
            <person name="Nelson D."/>
            <person name="Pils B."/>
            <person name="Prigge M."/>
            <person name="Reiss B."/>
            <person name="Renner T."/>
            <person name="Rombauts S."/>
            <person name="Rushton P."/>
            <person name="Sanderfoot A."/>
            <person name="Schween G."/>
            <person name="Shiu S.-H."/>
            <person name="Stueber K."/>
            <person name="Theodoulou F.L."/>
            <person name="Tu H."/>
            <person name="Van de Peer Y."/>
            <person name="Verrier P.J."/>
            <person name="Waters E."/>
            <person name="Wood A."/>
            <person name="Yang L."/>
            <person name="Cove D."/>
            <person name="Cuming A."/>
            <person name="Hasebe M."/>
            <person name="Lucas S."/>
            <person name="Mishler D.B."/>
            <person name="Reski R."/>
            <person name="Grigoriev I."/>
            <person name="Quatrano R.S."/>
            <person name="Boore J.L."/>
        </authorList>
    </citation>
    <scope>NUCLEOTIDE SEQUENCE [LARGE SCALE GENOMIC DNA]</scope>
    <source>
        <strain evidence="9 10">cv. Gransden 2004</strain>
    </source>
</reference>
<keyword evidence="6" id="KW-0067">ATP-binding</keyword>
<protein>
    <recommendedName>
        <fullName evidence="7">Protein kinase domain-containing protein</fullName>
    </recommendedName>
</protein>
<dbReference type="Gramene" id="Pp3c17_22790V3.1">
    <property type="protein sequence ID" value="Pp3c17_22790V3.1"/>
    <property type="gene ID" value="Pp3c17_22790"/>
</dbReference>
<evidence type="ECO:0000256" key="4">
    <source>
        <dbReference type="ARBA" id="ARBA00022741"/>
    </source>
</evidence>
<organism evidence="8">
    <name type="scientific">Physcomitrium patens</name>
    <name type="common">Spreading-leaved earth moss</name>
    <name type="synonym">Physcomitrella patens</name>
    <dbReference type="NCBI Taxonomy" id="3218"/>
    <lineage>
        <taxon>Eukaryota</taxon>
        <taxon>Viridiplantae</taxon>
        <taxon>Streptophyta</taxon>
        <taxon>Embryophyta</taxon>
        <taxon>Bryophyta</taxon>
        <taxon>Bryophytina</taxon>
        <taxon>Bryopsida</taxon>
        <taxon>Funariidae</taxon>
        <taxon>Funariales</taxon>
        <taxon>Funariaceae</taxon>
        <taxon>Physcomitrium</taxon>
    </lineage>
</organism>
<keyword evidence="10" id="KW-1185">Reference proteome</keyword>
<dbReference type="GO" id="GO:0005524">
    <property type="term" value="F:ATP binding"/>
    <property type="evidence" value="ECO:0007669"/>
    <property type="project" value="UniProtKB-KW"/>
</dbReference>
<dbReference type="InterPro" id="IPR050538">
    <property type="entry name" value="MAP_kinase_kinase_kinase"/>
</dbReference>
<evidence type="ECO:0000313" key="9">
    <source>
        <dbReference type="EnsemblPlants" id="Pp3c17_22790V3.1"/>
    </source>
</evidence>
<dbReference type="GO" id="GO:0000165">
    <property type="term" value="P:MAPK cascade"/>
    <property type="evidence" value="ECO:0000318"/>
    <property type="project" value="GO_Central"/>
</dbReference>
<feature type="domain" description="Protein kinase" evidence="7">
    <location>
        <begin position="75"/>
        <end position="284"/>
    </location>
</feature>
<dbReference type="SUPFAM" id="SSF56112">
    <property type="entry name" value="Protein kinase-like (PK-like)"/>
    <property type="match status" value="1"/>
</dbReference>
<dbReference type="GO" id="GO:0004709">
    <property type="term" value="F:MAP kinase kinase kinase activity"/>
    <property type="evidence" value="ECO:0000318"/>
    <property type="project" value="GO_Central"/>
</dbReference>
<keyword evidence="2" id="KW-0723">Serine/threonine-protein kinase</keyword>
<dbReference type="Gene3D" id="1.10.510.10">
    <property type="entry name" value="Transferase(Phosphotransferase) domain 1"/>
    <property type="match status" value="1"/>
</dbReference>
<dbReference type="PANTHER" id="PTHR48016">
    <property type="entry name" value="MAP KINASE KINASE KINASE SSK2-RELATED-RELATED"/>
    <property type="match status" value="1"/>
</dbReference>
<dbReference type="Pfam" id="PF00069">
    <property type="entry name" value="Pkinase"/>
    <property type="match status" value="1"/>
</dbReference>
<reference evidence="9" key="3">
    <citation type="submission" date="2020-12" db="UniProtKB">
        <authorList>
            <consortium name="EnsemblPlants"/>
        </authorList>
    </citation>
    <scope>IDENTIFICATION</scope>
</reference>
<reference evidence="8 10" key="2">
    <citation type="journal article" date="2018" name="Plant J.">
        <title>The Physcomitrella patens chromosome-scale assembly reveals moss genome structure and evolution.</title>
        <authorList>
            <person name="Lang D."/>
            <person name="Ullrich K.K."/>
            <person name="Murat F."/>
            <person name="Fuchs J."/>
            <person name="Jenkins J."/>
            <person name="Haas F.B."/>
            <person name="Piednoel M."/>
            <person name="Gundlach H."/>
            <person name="Van Bel M."/>
            <person name="Meyberg R."/>
            <person name="Vives C."/>
            <person name="Morata J."/>
            <person name="Symeonidi A."/>
            <person name="Hiss M."/>
            <person name="Muchero W."/>
            <person name="Kamisugi Y."/>
            <person name="Saleh O."/>
            <person name="Blanc G."/>
            <person name="Decker E.L."/>
            <person name="van Gessel N."/>
            <person name="Grimwood J."/>
            <person name="Hayes R.D."/>
            <person name="Graham S.W."/>
            <person name="Gunter L.E."/>
            <person name="McDaniel S.F."/>
            <person name="Hoernstein S.N.W."/>
            <person name="Larsson A."/>
            <person name="Li F.W."/>
            <person name="Perroud P.F."/>
            <person name="Phillips J."/>
            <person name="Ranjan P."/>
            <person name="Rokshar D.S."/>
            <person name="Rothfels C.J."/>
            <person name="Schneider L."/>
            <person name="Shu S."/>
            <person name="Stevenson D.W."/>
            <person name="Thummler F."/>
            <person name="Tillich M."/>
            <person name="Villarreal Aguilar J.C."/>
            <person name="Widiez T."/>
            <person name="Wong G.K."/>
            <person name="Wymore A."/>
            <person name="Zhang Y."/>
            <person name="Zimmer A.D."/>
            <person name="Quatrano R.S."/>
            <person name="Mayer K.F.X."/>
            <person name="Goodstein D."/>
            <person name="Casacuberta J.M."/>
            <person name="Vandepoele K."/>
            <person name="Reski R."/>
            <person name="Cuming A.C."/>
            <person name="Tuskan G.A."/>
            <person name="Maumus F."/>
            <person name="Salse J."/>
            <person name="Schmutz J."/>
            <person name="Rensing S.A."/>
        </authorList>
    </citation>
    <scope>NUCLEOTIDE SEQUENCE [LARGE SCALE GENOMIC DNA]</scope>
    <source>
        <strain evidence="9 10">cv. Gransden 2004</strain>
    </source>
</reference>
<dbReference type="Gene3D" id="3.30.200.20">
    <property type="entry name" value="Phosphorylase Kinase, domain 1"/>
    <property type="match status" value="1"/>
</dbReference>
<keyword evidence="3" id="KW-0808">Transferase</keyword>
<name>A0A2K1J553_PHYPA</name>
<evidence type="ECO:0000256" key="6">
    <source>
        <dbReference type="ARBA" id="ARBA00022840"/>
    </source>
</evidence>
<dbReference type="AlphaFoldDB" id="A0A2K1J553"/>
<evidence type="ECO:0000256" key="1">
    <source>
        <dbReference type="ARBA" id="ARBA00006529"/>
    </source>
</evidence>
<accession>A0A2K1J553</accession>
<dbReference type="PANTHER" id="PTHR48016:SF29">
    <property type="entry name" value="MITOGEN-ACTIVATED PROTEIN KINASE KINASE KINASE 1-RELATED"/>
    <property type="match status" value="1"/>
</dbReference>
<dbReference type="InParanoid" id="A0A2K1J553"/>
<evidence type="ECO:0000256" key="3">
    <source>
        <dbReference type="ARBA" id="ARBA00022679"/>
    </source>
</evidence>
<evidence type="ECO:0000256" key="5">
    <source>
        <dbReference type="ARBA" id="ARBA00022777"/>
    </source>
</evidence>
<evidence type="ECO:0000259" key="7">
    <source>
        <dbReference type="PROSITE" id="PS50011"/>
    </source>
</evidence>
<dbReference type="PROSITE" id="PS50011">
    <property type="entry name" value="PROTEIN_KINASE_DOM"/>
    <property type="match status" value="1"/>
</dbReference>
<gene>
    <name evidence="8" type="ORF">PHYPA_022503</name>
</gene>
<evidence type="ECO:0000313" key="8">
    <source>
        <dbReference type="EMBL" id="PNR36652.1"/>
    </source>
</evidence>
<comment type="similarity">
    <text evidence="1">Belongs to the protein kinase superfamily. STE Ser/Thr protein kinase family. MAP kinase kinase kinase subfamily.</text>
</comment>
<dbReference type="Proteomes" id="UP000006727">
    <property type="component" value="Chromosome 17"/>
</dbReference>
<dbReference type="InterPro" id="IPR000719">
    <property type="entry name" value="Prot_kinase_dom"/>
</dbReference>
<evidence type="ECO:0000313" key="10">
    <source>
        <dbReference type="Proteomes" id="UP000006727"/>
    </source>
</evidence>
<dbReference type="STRING" id="3218.A0A2K1J553"/>
<sequence length="354" mass="39149">MSIVFYLPAELESTAKSESEQEQASSVEARVKHYGSGRKSKIPSALNIDKFEEPSIVSTGRSPGVVSKGSPWDNWFKGGIIGSGTFGSVYEAFLQAQGQVGQEAIKQLEHEIALLSDIQHPNIVQYLVSKGSVASLYKKYCFFYDQVRAYTKQILSGLKYLHDRRIIHRDINCANILVDSNGVVKLTDFGMAKQMAPEVVNPKMQYNCLADIWSLGCTVLEMATGNEPFGELVCHSVFWKVGNGESPLIPEDFEYEMKDFISKCLEVTVANRPTCDMLQTHPFITGEPMTGPLKLVPMALGYTVNGLVKLCRQKVISLKASGMEKLQPLSAKVGSLRPVGNEAVSERQLFVKPR</sequence>
<dbReference type="InterPro" id="IPR011009">
    <property type="entry name" value="Kinase-like_dom_sf"/>
</dbReference>
<keyword evidence="5" id="KW-0418">Kinase</keyword>